<protein>
    <submittedName>
        <fullName evidence="4">DNA-binding response regulator</fullName>
    </submittedName>
</protein>
<proteinExistence type="predicted"/>
<feature type="modified residue" description="4-aspartylphosphate" evidence="1">
    <location>
        <position position="56"/>
    </location>
</feature>
<dbReference type="InterPro" id="IPR046947">
    <property type="entry name" value="LytR-like"/>
</dbReference>
<dbReference type="Gene3D" id="2.40.50.1020">
    <property type="entry name" value="LytTr DNA-binding domain"/>
    <property type="match status" value="1"/>
</dbReference>
<dbReference type="PANTHER" id="PTHR37299">
    <property type="entry name" value="TRANSCRIPTIONAL REGULATOR-RELATED"/>
    <property type="match status" value="1"/>
</dbReference>
<dbReference type="Proteomes" id="UP000176050">
    <property type="component" value="Chromosome"/>
</dbReference>
<name>A0A1D8P7U8_9FLAO</name>
<dbReference type="InterPro" id="IPR001789">
    <property type="entry name" value="Sig_transdc_resp-reg_receiver"/>
</dbReference>
<keyword evidence="1" id="KW-0597">Phosphoprotein</keyword>
<dbReference type="InterPro" id="IPR007492">
    <property type="entry name" value="LytTR_DNA-bd_dom"/>
</dbReference>
<dbReference type="EMBL" id="CP017478">
    <property type="protein sequence ID" value="AOW20645.1"/>
    <property type="molecule type" value="Genomic_DNA"/>
</dbReference>
<evidence type="ECO:0000313" key="5">
    <source>
        <dbReference type="Proteomes" id="UP000176050"/>
    </source>
</evidence>
<organism evidence="4 5">
    <name type="scientific">Urechidicola croceus</name>
    <dbReference type="NCBI Taxonomy" id="1850246"/>
    <lineage>
        <taxon>Bacteria</taxon>
        <taxon>Pseudomonadati</taxon>
        <taxon>Bacteroidota</taxon>
        <taxon>Flavobacteriia</taxon>
        <taxon>Flavobacteriales</taxon>
        <taxon>Flavobacteriaceae</taxon>
        <taxon>Urechidicola</taxon>
    </lineage>
</organism>
<dbReference type="OrthoDB" id="2168082at2"/>
<dbReference type="SMART" id="SM00850">
    <property type="entry name" value="LytTR"/>
    <property type="match status" value="1"/>
</dbReference>
<evidence type="ECO:0000259" key="2">
    <source>
        <dbReference type="PROSITE" id="PS50110"/>
    </source>
</evidence>
<feature type="domain" description="Response regulatory" evidence="2">
    <location>
        <begin position="4"/>
        <end position="117"/>
    </location>
</feature>
<dbReference type="SUPFAM" id="SSF52172">
    <property type="entry name" value="CheY-like"/>
    <property type="match status" value="1"/>
</dbReference>
<keyword evidence="4" id="KW-0238">DNA-binding</keyword>
<accession>A0A1D8P7U8</accession>
<dbReference type="KEGG" id="lul:LPB138_08135"/>
<dbReference type="InterPro" id="IPR011006">
    <property type="entry name" value="CheY-like_superfamily"/>
</dbReference>
<evidence type="ECO:0000256" key="1">
    <source>
        <dbReference type="PROSITE-ProRule" id="PRU00169"/>
    </source>
</evidence>
<dbReference type="PROSITE" id="PS50110">
    <property type="entry name" value="RESPONSE_REGULATORY"/>
    <property type="match status" value="1"/>
</dbReference>
<reference evidence="4 5" key="1">
    <citation type="submission" date="2016-10" db="EMBL/GenBank/DDBJ databases">
        <title>Lutibacter sp. LPB0138, isolated from marine gastropod.</title>
        <authorList>
            <person name="Kim E."/>
            <person name="Yi H."/>
        </authorList>
    </citation>
    <scope>NUCLEOTIDE SEQUENCE [LARGE SCALE GENOMIC DNA]</scope>
    <source>
        <strain evidence="4 5">LPB0138</strain>
    </source>
</reference>
<dbReference type="RefSeq" id="WP_070236791.1">
    <property type="nucleotide sequence ID" value="NZ_CP017478.1"/>
</dbReference>
<dbReference type="PANTHER" id="PTHR37299:SF1">
    <property type="entry name" value="STAGE 0 SPORULATION PROTEIN A HOMOLOG"/>
    <property type="match status" value="1"/>
</dbReference>
<dbReference type="AlphaFoldDB" id="A0A1D8P7U8"/>
<dbReference type="Pfam" id="PF04397">
    <property type="entry name" value="LytTR"/>
    <property type="match status" value="1"/>
</dbReference>
<feature type="domain" description="HTH LytTR-type" evidence="3">
    <location>
        <begin position="142"/>
        <end position="244"/>
    </location>
</feature>
<evidence type="ECO:0000259" key="3">
    <source>
        <dbReference type="PROSITE" id="PS50930"/>
    </source>
</evidence>
<keyword evidence="5" id="KW-1185">Reference proteome</keyword>
<sequence length="244" mass="27585">MTLNTIIVEDEKVSREILKNYLAKYCPNVYVVGEAENIEEALVLIRNNKLDLIFLDVEMPYGNGFDLLEKLGDVDFETVFVTAYDHYAIEALNNHASYYLLKPISIDELIKAVDYVTQIKNKECELQNAVLKPKITSVDGKITIPTQEGFEVIEISNILYCKADDNYTQLFLANGYKKLVSKTLKYFEGILAENGFVRIHKSYLVNINYVANYKKGKGGSIALINGKELSVAPSKKALLLSFFQ</sequence>
<gene>
    <name evidence="4" type="ORF">LPB138_08135</name>
</gene>
<evidence type="ECO:0000313" key="4">
    <source>
        <dbReference type="EMBL" id="AOW20645.1"/>
    </source>
</evidence>
<dbReference type="GO" id="GO:0003677">
    <property type="term" value="F:DNA binding"/>
    <property type="evidence" value="ECO:0007669"/>
    <property type="project" value="UniProtKB-KW"/>
</dbReference>
<dbReference type="SMART" id="SM00448">
    <property type="entry name" value="REC"/>
    <property type="match status" value="1"/>
</dbReference>
<dbReference type="PROSITE" id="PS50930">
    <property type="entry name" value="HTH_LYTTR"/>
    <property type="match status" value="1"/>
</dbReference>
<dbReference type="STRING" id="1850246.LPB138_08135"/>
<dbReference type="GO" id="GO:0000156">
    <property type="term" value="F:phosphorelay response regulator activity"/>
    <property type="evidence" value="ECO:0007669"/>
    <property type="project" value="InterPro"/>
</dbReference>
<dbReference type="Gene3D" id="3.40.50.2300">
    <property type="match status" value="1"/>
</dbReference>
<dbReference type="Pfam" id="PF00072">
    <property type="entry name" value="Response_reg"/>
    <property type="match status" value="1"/>
</dbReference>